<dbReference type="EMBL" id="JACHIN010000026">
    <property type="protein sequence ID" value="MBB5084762.1"/>
    <property type="molecule type" value="Genomic_DNA"/>
</dbReference>
<reference evidence="1 2" key="1">
    <citation type="submission" date="2020-08" db="EMBL/GenBank/DDBJ databases">
        <title>Genomic Encyclopedia of Type Strains, Phase IV (KMG-IV): sequencing the most valuable type-strain genomes for metagenomic binning, comparative biology and taxonomic classification.</title>
        <authorList>
            <person name="Goeker M."/>
        </authorList>
    </citation>
    <scope>NUCLEOTIDE SEQUENCE [LARGE SCALE GENOMIC DNA]</scope>
    <source>
        <strain evidence="1 2">DSM 45385</strain>
    </source>
</reference>
<dbReference type="Proteomes" id="UP000568380">
    <property type="component" value="Unassembled WGS sequence"/>
</dbReference>
<dbReference type="AlphaFoldDB" id="A0A7W8EN68"/>
<keyword evidence="2" id="KW-1185">Reference proteome</keyword>
<organism evidence="1 2">
    <name type="scientific">Nonomuraea endophytica</name>
    <dbReference type="NCBI Taxonomy" id="714136"/>
    <lineage>
        <taxon>Bacteria</taxon>
        <taxon>Bacillati</taxon>
        <taxon>Actinomycetota</taxon>
        <taxon>Actinomycetes</taxon>
        <taxon>Streptosporangiales</taxon>
        <taxon>Streptosporangiaceae</taxon>
        <taxon>Nonomuraea</taxon>
    </lineage>
</organism>
<comment type="caution">
    <text evidence="1">The sequence shown here is derived from an EMBL/GenBank/DDBJ whole genome shotgun (WGS) entry which is preliminary data.</text>
</comment>
<sequence length="44" mass="4777">MQASADGEPVYRRLGFTACKHLTEYAISPSPPTGETRTTGNHEV</sequence>
<dbReference type="RefSeq" id="WP_281395883.1">
    <property type="nucleotide sequence ID" value="NZ_JACHIN010000026.1"/>
</dbReference>
<name>A0A7W8EN68_9ACTN</name>
<evidence type="ECO:0000313" key="1">
    <source>
        <dbReference type="EMBL" id="MBB5084762.1"/>
    </source>
</evidence>
<gene>
    <name evidence="1" type="ORF">HNR40_010273</name>
</gene>
<accession>A0A7W8EN68</accession>
<proteinExistence type="predicted"/>
<evidence type="ECO:0000313" key="2">
    <source>
        <dbReference type="Proteomes" id="UP000568380"/>
    </source>
</evidence>
<protein>
    <submittedName>
        <fullName evidence="1">Uncharacterized protein</fullName>
    </submittedName>
</protein>